<proteinExistence type="predicted"/>
<comment type="caution">
    <text evidence="1">The sequence shown here is derived from an EMBL/GenBank/DDBJ whole genome shotgun (WGS) entry which is preliminary data.</text>
</comment>
<evidence type="ECO:0000313" key="2">
    <source>
        <dbReference type="Proteomes" id="UP000298491"/>
    </source>
</evidence>
<feature type="non-terminal residue" evidence="1">
    <location>
        <position position="40"/>
    </location>
</feature>
<dbReference type="AlphaFoldDB" id="A0A659R269"/>
<sequence length="40" mass="4361">MKQPEEELQETLTELDARAVVGYVRHHPELLMRGAGAGGA</sequence>
<accession>A0A659R269</accession>
<evidence type="ECO:0000313" key="1">
    <source>
        <dbReference type="EMBL" id="TGC93525.1"/>
    </source>
</evidence>
<reference evidence="1 2" key="1">
    <citation type="submission" date="2018-03" db="EMBL/GenBank/DDBJ databases">
        <title>Non-Typhoidal Salmonella genome sequencing and assembly.</title>
        <authorList>
            <person name="Matchawe C."/>
        </authorList>
    </citation>
    <scope>NUCLEOTIDE SEQUENCE [LARGE SCALE GENOMIC DNA]</scope>
    <source>
        <strain evidence="1 2">35dea</strain>
    </source>
</reference>
<dbReference type="EMBL" id="PYKB01000714">
    <property type="protein sequence ID" value="TGC93525.1"/>
    <property type="molecule type" value="Genomic_DNA"/>
</dbReference>
<protein>
    <submittedName>
        <fullName evidence="1">DUF484 family protein</fullName>
    </submittedName>
</protein>
<dbReference type="Proteomes" id="UP000298491">
    <property type="component" value="Unassembled WGS sequence"/>
</dbReference>
<gene>
    <name evidence="1" type="ORF">C9F09_10925</name>
</gene>
<name>A0A659R269_SALET</name>
<organism evidence="1 2">
    <name type="scientific">Salmonella enterica subsp. enterica serovar Wilhelmsburg</name>
    <dbReference type="NCBI Taxonomy" id="1960126"/>
    <lineage>
        <taxon>Bacteria</taxon>
        <taxon>Pseudomonadati</taxon>
        <taxon>Pseudomonadota</taxon>
        <taxon>Gammaproteobacteria</taxon>
        <taxon>Enterobacterales</taxon>
        <taxon>Enterobacteriaceae</taxon>
        <taxon>Salmonella</taxon>
    </lineage>
</organism>